<proteinExistence type="inferred from homology"/>
<dbReference type="PANTHER" id="PTHR30414:SF0">
    <property type="entry name" value="MINICONDUCTANCE MECHANOSENSITIVE CHANNEL YBDG"/>
    <property type="match status" value="1"/>
</dbReference>
<dbReference type="InterPro" id="IPR030192">
    <property type="entry name" value="YbdG"/>
</dbReference>
<dbReference type="InterPro" id="IPR010920">
    <property type="entry name" value="LSM_dom_sf"/>
</dbReference>
<dbReference type="Pfam" id="PF21082">
    <property type="entry name" value="MS_channel_3rd"/>
    <property type="match status" value="1"/>
</dbReference>
<dbReference type="Gene3D" id="2.30.30.60">
    <property type="match status" value="1"/>
</dbReference>
<reference evidence="14 15" key="1">
    <citation type="submission" date="2018-08" db="EMBL/GenBank/DDBJ databases">
        <title>Pallidiluteibacterium maritimus gen. nov., sp. nov., isolated from coastal sediment.</title>
        <authorList>
            <person name="Zhou L.Y."/>
        </authorList>
    </citation>
    <scope>NUCLEOTIDE SEQUENCE [LARGE SCALE GENOMIC DNA]</scope>
    <source>
        <strain evidence="14 15">XSD2</strain>
    </source>
</reference>
<evidence type="ECO:0000256" key="4">
    <source>
        <dbReference type="ARBA" id="ARBA00022519"/>
    </source>
</evidence>
<comment type="similarity">
    <text evidence="2">Belongs to the MscS (TC 1.A.23) family.</text>
</comment>
<feature type="domain" description="Mechanosensitive ion channel MscS C-terminal" evidence="13">
    <location>
        <begin position="361"/>
        <end position="416"/>
    </location>
</feature>
<dbReference type="PANTHER" id="PTHR30414">
    <property type="entry name" value="MINICONDUCTANCE MECHANOSENSITIVE CHANNEL YBDG"/>
    <property type="match status" value="1"/>
</dbReference>
<accession>A0A399SW40</accession>
<evidence type="ECO:0000256" key="8">
    <source>
        <dbReference type="ARBA" id="ARBA00023136"/>
    </source>
</evidence>
<dbReference type="InterPro" id="IPR049278">
    <property type="entry name" value="MS_channel_C"/>
</dbReference>
<gene>
    <name evidence="14" type="ORF">D1614_11100</name>
</gene>
<dbReference type="FunFam" id="2.30.30.60:FF:000002">
    <property type="entry name" value="Mechanosensitive ion channel family protein"/>
    <property type="match status" value="1"/>
</dbReference>
<evidence type="ECO:0000256" key="5">
    <source>
        <dbReference type="ARBA" id="ARBA00022692"/>
    </source>
</evidence>
<keyword evidence="7" id="KW-0346">Stress response</keyword>
<comment type="caution">
    <text evidence="14">The sequence shown here is derived from an EMBL/GenBank/DDBJ whole genome shotgun (WGS) entry which is preliminary data.</text>
</comment>
<dbReference type="AlphaFoldDB" id="A0A399SW40"/>
<feature type="transmembrane region" description="Helical" evidence="11">
    <location>
        <begin position="130"/>
        <end position="152"/>
    </location>
</feature>
<dbReference type="GO" id="GO:0008381">
    <property type="term" value="F:mechanosensitive monoatomic ion channel activity"/>
    <property type="evidence" value="ECO:0007669"/>
    <property type="project" value="InterPro"/>
</dbReference>
<evidence type="ECO:0000259" key="13">
    <source>
        <dbReference type="Pfam" id="PF21082"/>
    </source>
</evidence>
<evidence type="ECO:0000313" key="15">
    <source>
        <dbReference type="Proteomes" id="UP000265926"/>
    </source>
</evidence>
<dbReference type="Pfam" id="PF00924">
    <property type="entry name" value="MS_channel_2nd"/>
    <property type="match status" value="1"/>
</dbReference>
<evidence type="ECO:0000256" key="6">
    <source>
        <dbReference type="ARBA" id="ARBA00022989"/>
    </source>
</evidence>
<evidence type="ECO:0000256" key="1">
    <source>
        <dbReference type="ARBA" id="ARBA00004429"/>
    </source>
</evidence>
<evidence type="ECO:0000256" key="9">
    <source>
        <dbReference type="ARBA" id="ARBA00093630"/>
    </source>
</evidence>
<feature type="transmembrane region" description="Helical" evidence="11">
    <location>
        <begin position="164"/>
        <end position="186"/>
    </location>
</feature>
<comment type="subcellular location">
    <subcellularLocation>
        <location evidence="1">Cell inner membrane</location>
        <topology evidence="1">Multi-pass membrane protein</topology>
    </subcellularLocation>
</comment>
<keyword evidence="5 11" id="KW-0812">Transmembrane</keyword>
<evidence type="ECO:0000256" key="2">
    <source>
        <dbReference type="ARBA" id="ARBA00008017"/>
    </source>
</evidence>
<dbReference type="Proteomes" id="UP000265926">
    <property type="component" value="Unassembled WGS sequence"/>
</dbReference>
<dbReference type="InterPro" id="IPR006685">
    <property type="entry name" value="MscS_channel_2nd"/>
</dbReference>
<evidence type="ECO:0000259" key="12">
    <source>
        <dbReference type="Pfam" id="PF00924"/>
    </source>
</evidence>
<dbReference type="InterPro" id="IPR023408">
    <property type="entry name" value="MscS_beta-dom_sf"/>
</dbReference>
<feature type="transmembrane region" description="Helical" evidence="11">
    <location>
        <begin position="193"/>
        <end position="217"/>
    </location>
</feature>
<organism evidence="14 15">
    <name type="scientific">Maribellus luteus</name>
    <dbReference type="NCBI Taxonomy" id="2305463"/>
    <lineage>
        <taxon>Bacteria</taxon>
        <taxon>Pseudomonadati</taxon>
        <taxon>Bacteroidota</taxon>
        <taxon>Bacteroidia</taxon>
        <taxon>Marinilabiliales</taxon>
        <taxon>Prolixibacteraceae</taxon>
        <taxon>Maribellus</taxon>
    </lineage>
</organism>
<keyword evidence="4" id="KW-0997">Cell inner membrane</keyword>
<keyword evidence="3" id="KW-1003">Cell membrane</keyword>
<dbReference type="GO" id="GO:0071470">
    <property type="term" value="P:cellular response to osmotic stress"/>
    <property type="evidence" value="ECO:0007669"/>
    <property type="project" value="InterPro"/>
</dbReference>
<dbReference type="EMBL" id="QWGR01000005">
    <property type="protein sequence ID" value="RIJ48270.1"/>
    <property type="molecule type" value="Genomic_DNA"/>
</dbReference>
<feature type="domain" description="Mechanosensitive ion channel MscS" evidence="12">
    <location>
        <begin position="210"/>
        <end position="278"/>
    </location>
</feature>
<dbReference type="GO" id="GO:0005886">
    <property type="term" value="C:plasma membrane"/>
    <property type="evidence" value="ECO:0007669"/>
    <property type="project" value="UniProtKB-SubCell"/>
</dbReference>
<keyword evidence="6 11" id="KW-1133">Transmembrane helix</keyword>
<feature type="transmembrane region" description="Helical" evidence="11">
    <location>
        <begin position="25"/>
        <end position="45"/>
    </location>
</feature>
<sequence>MQYFYRFLLDQFRAINGMESFAKPLSALATFLLISLISYIAYVIARKFMLYVVHRVAAKTETTWDDILVENKVFKGVANLVPALIFFYSANFAGPETAIRLDPSLASNAELIARDYYPFLDEVLITLSKVYLIGIGVYLINALLNSILGIYNTTQYAATRPIKGYLQLIKIFIFCMAGILMIAYLFKKDPWDLVIGLGTMAAVLLLIFKDTILGFVASIQLSANNMVKLGDWVTVPKHNADGTVIDITLNTVKVQNWDKTIATIPTYSLVSESFSNWKGMEESGGRRIKRSVLIDVNSIKFCDEAMLNRFEKFDLIRSYVLEKEKELREYNKQRNLKDEDYISGRHQTNVGIFRKYLEVYLRQHPNVHQEMTFLVRQLQPSGKGLPIEIYVFSKEQEWAKYEAIQSDIFDHVFAVIPEFELRVFQELSGADISKMVNKYS</sequence>
<keyword evidence="8 11" id="KW-0472">Membrane</keyword>
<evidence type="ECO:0000313" key="14">
    <source>
        <dbReference type="EMBL" id="RIJ48270.1"/>
    </source>
</evidence>
<dbReference type="RefSeq" id="WP_119438001.1">
    <property type="nucleotide sequence ID" value="NZ_QWGR01000005.1"/>
</dbReference>
<evidence type="ECO:0000256" key="11">
    <source>
        <dbReference type="SAM" id="Phobius"/>
    </source>
</evidence>
<evidence type="ECO:0000256" key="10">
    <source>
        <dbReference type="ARBA" id="ARBA00093659"/>
    </source>
</evidence>
<dbReference type="OrthoDB" id="9775207at2"/>
<keyword evidence="15" id="KW-1185">Reference proteome</keyword>
<evidence type="ECO:0000256" key="7">
    <source>
        <dbReference type="ARBA" id="ARBA00023016"/>
    </source>
</evidence>
<dbReference type="SUPFAM" id="SSF50182">
    <property type="entry name" value="Sm-like ribonucleoproteins"/>
    <property type="match status" value="1"/>
</dbReference>
<name>A0A399SW40_9BACT</name>
<protein>
    <recommendedName>
        <fullName evidence="9">Mechanosensing system component YbdG</fullName>
    </recommendedName>
    <alternativeName>
        <fullName evidence="10">Mechanosensitive channel homolog YbdG</fullName>
    </alternativeName>
</protein>
<evidence type="ECO:0000256" key="3">
    <source>
        <dbReference type="ARBA" id="ARBA00022475"/>
    </source>
</evidence>